<comment type="subunit">
    <text evidence="7">Forms oligomers.</text>
</comment>
<dbReference type="InterPro" id="IPR007159">
    <property type="entry name" value="SpoVT-AbrB_dom"/>
</dbReference>
<protein>
    <recommendedName>
        <fullName evidence="1 7">Transcriptional regulator MraZ</fullName>
    </recommendedName>
</protein>
<dbReference type="InterPro" id="IPR035644">
    <property type="entry name" value="MraZ_C"/>
</dbReference>
<name>A0A370GM88_9COXI</name>
<dbReference type="GO" id="GO:0009295">
    <property type="term" value="C:nucleoid"/>
    <property type="evidence" value="ECO:0007669"/>
    <property type="project" value="UniProtKB-SubCell"/>
</dbReference>
<keyword evidence="3" id="KW-0677">Repeat</keyword>
<evidence type="ECO:0000256" key="8">
    <source>
        <dbReference type="SAM" id="MobiDB-lite"/>
    </source>
</evidence>
<dbReference type="CDD" id="cd16321">
    <property type="entry name" value="MraZ_C"/>
    <property type="match status" value="1"/>
</dbReference>
<reference evidence="10 11" key="1">
    <citation type="submission" date="2018-07" db="EMBL/GenBank/DDBJ databases">
        <title>Genomic Encyclopedia of Type Strains, Phase IV (KMG-IV): sequencing the most valuable type-strain genomes for metagenomic binning, comparative biology and taxonomic classification.</title>
        <authorList>
            <person name="Goeker M."/>
        </authorList>
    </citation>
    <scope>NUCLEOTIDE SEQUENCE [LARGE SCALE GENOMIC DNA]</scope>
    <source>
        <strain evidence="10 11">DSM 16500</strain>
    </source>
</reference>
<comment type="similarity">
    <text evidence="7">Belongs to the MraZ family.</text>
</comment>
<sequence length="136" mass="15713">MPTRYRERLQLDSKSAVVLTIDTEERCLLLYPLPEWEGIEQKLASLPSFNPAARRIQRLLIGHATDVEMDNQGRILLPPLLRDYAGLNKRAVLVGQGKKFELWDETHWEKSRGQWLEEESNTDESTLPQEVKSISL</sequence>
<evidence type="ECO:0000256" key="7">
    <source>
        <dbReference type="HAMAP-Rule" id="MF_01008"/>
    </source>
</evidence>
<evidence type="ECO:0000313" key="11">
    <source>
        <dbReference type="Proteomes" id="UP000254720"/>
    </source>
</evidence>
<dbReference type="InterPro" id="IPR035642">
    <property type="entry name" value="MraZ_N"/>
</dbReference>
<accession>A0A370GM88</accession>
<dbReference type="Pfam" id="PF02381">
    <property type="entry name" value="MraZ"/>
    <property type="match status" value="2"/>
</dbReference>
<comment type="subcellular location">
    <subcellularLocation>
        <location evidence="7">Cytoplasm</location>
        <location evidence="7">Nucleoid</location>
    </subcellularLocation>
</comment>
<dbReference type="CDD" id="cd16320">
    <property type="entry name" value="MraZ_N"/>
    <property type="match status" value="1"/>
</dbReference>
<dbReference type="InterPro" id="IPR038619">
    <property type="entry name" value="MraZ_sf"/>
</dbReference>
<dbReference type="GO" id="GO:0005737">
    <property type="term" value="C:cytoplasm"/>
    <property type="evidence" value="ECO:0007669"/>
    <property type="project" value="UniProtKB-UniRule"/>
</dbReference>
<dbReference type="PANTHER" id="PTHR34701">
    <property type="entry name" value="TRANSCRIPTIONAL REGULATOR MRAZ"/>
    <property type="match status" value="1"/>
</dbReference>
<evidence type="ECO:0000259" key="9">
    <source>
        <dbReference type="PROSITE" id="PS51740"/>
    </source>
</evidence>
<organism evidence="10 11">
    <name type="scientific">Aquicella lusitana</name>
    <dbReference type="NCBI Taxonomy" id="254246"/>
    <lineage>
        <taxon>Bacteria</taxon>
        <taxon>Pseudomonadati</taxon>
        <taxon>Pseudomonadota</taxon>
        <taxon>Gammaproteobacteria</taxon>
        <taxon>Legionellales</taxon>
        <taxon>Coxiellaceae</taxon>
        <taxon>Aquicella</taxon>
    </lineage>
</organism>
<dbReference type="AlphaFoldDB" id="A0A370GM88"/>
<dbReference type="PROSITE" id="PS51740">
    <property type="entry name" value="SPOVT_ABRB"/>
    <property type="match status" value="2"/>
</dbReference>
<evidence type="ECO:0000256" key="3">
    <source>
        <dbReference type="ARBA" id="ARBA00022737"/>
    </source>
</evidence>
<dbReference type="GO" id="GO:0000976">
    <property type="term" value="F:transcription cis-regulatory region binding"/>
    <property type="evidence" value="ECO:0007669"/>
    <property type="project" value="TreeGrafter"/>
</dbReference>
<dbReference type="InterPro" id="IPR003444">
    <property type="entry name" value="MraZ"/>
</dbReference>
<dbReference type="InterPro" id="IPR020603">
    <property type="entry name" value="MraZ_dom"/>
</dbReference>
<dbReference type="EMBL" id="QQAX01000008">
    <property type="protein sequence ID" value="RDI44767.1"/>
    <property type="molecule type" value="Genomic_DNA"/>
</dbReference>
<evidence type="ECO:0000256" key="6">
    <source>
        <dbReference type="ARBA" id="ARBA00023163"/>
    </source>
</evidence>
<keyword evidence="11" id="KW-1185">Reference proteome</keyword>
<dbReference type="GO" id="GO:0003700">
    <property type="term" value="F:DNA-binding transcription factor activity"/>
    <property type="evidence" value="ECO:0007669"/>
    <property type="project" value="UniProtKB-UniRule"/>
</dbReference>
<dbReference type="SUPFAM" id="SSF89447">
    <property type="entry name" value="AbrB/MazE/MraZ-like"/>
    <property type="match status" value="1"/>
</dbReference>
<proteinExistence type="inferred from homology"/>
<dbReference type="HAMAP" id="MF_01008">
    <property type="entry name" value="MraZ"/>
    <property type="match status" value="1"/>
</dbReference>
<feature type="domain" description="SpoVT-AbrB" evidence="9">
    <location>
        <begin position="1"/>
        <end position="35"/>
    </location>
</feature>
<keyword evidence="4 7" id="KW-0805">Transcription regulation</keyword>
<evidence type="ECO:0000256" key="4">
    <source>
        <dbReference type="ARBA" id="ARBA00023015"/>
    </source>
</evidence>
<gene>
    <name evidence="7" type="primary">mraZ</name>
    <name evidence="10" type="ORF">C8D86_10819</name>
</gene>
<dbReference type="Gene3D" id="3.40.1550.20">
    <property type="entry name" value="Transcriptional regulator MraZ domain"/>
    <property type="match status" value="1"/>
</dbReference>
<feature type="domain" description="SpoVT-AbrB" evidence="9">
    <location>
        <begin position="64"/>
        <end position="107"/>
    </location>
</feature>
<keyword evidence="6 7" id="KW-0804">Transcription</keyword>
<evidence type="ECO:0000256" key="2">
    <source>
        <dbReference type="ARBA" id="ARBA00022490"/>
    </source>
</evidence>
<dbReference type="InterPro" id="IPR037914">
    <property type="entry name" value="SpoVT-AbrB_sf"/>
</dbReference>
<comment type="caution">
    <text evidence="10">The sequence shown here is derived from an EMBL/GenBank/DDBJ whole genome shotgun (WGS) entry which is preliminary data.</text>
</comment>
<evidence type="ECO:0000313" key="10">
    <source>
        <dbReference type="EMBL" id="RDI44767.1"/>
    </source>
</evidence>
<dbReference type="Proteomes" id="UP000254720">
    <property type="component" value="Unassembled WGS sequence"/>
</dbReference>
<dbReference type="GO" id="GO:2000143">
    <property type="term" value="P:negative regulation of DNA-templated transcription initiation"/>
    <property type="evidence" value="ECO:0007669"/>
    <property type="project" value="TreeGrafter"/>
</dbReference>
<keyword evidence="2 7" id="KW-0963">Cytoplasm</keyword>
<feature type="compositionally biased region" description="Polar residues" evidence="8">
    <location>
        <begin position="123"/>
        <end position="136"/>
    </location>
</feature>
<dbReference type="NCBIfam" id="TIGR00242">
    <property type="entry name" value="division/cell wall cluster transcriptional repressor MraZ"/>
    <property type="match status" value="1"/>
</dbReference>
<keyword evidence="5 7" id="KW-0238">DNA-binding</keyword>
<evidence type="ECO:0000256" key="5">
    <source>
        <dbReference type="ARBA" id="ARBA00023125"/>
    </source>
</evidence>
<evidence type="ECO:0000256" key="1">
    <source>
        <dbReference type="ARBA" id="ARBA00013860"/>
    </source>
</evidence>
<dbReference type="PANTHER" id="PTHR34701:SF1">
    <property type="entry name" value="TRANSCRIPTIONAL REGULATOR MRAZ"/>
    <property type="match status" value="1"/>
</dbReference>
<feature type="region of interest" description="Disordered" evidence="8">
    <location>
        <begin position="113"/>
        <end position="136"/>
    </location>
</feature>